<evidence type="ECO:0000256" key="4">
    <source>
        <dbReference type="ARBA" id="ARBA00022980"/>
    </source>
</evidence>
<comment type="similarity">
    <text evidence="1 7">Belongs to the universal ribosomal protein uL4 family.</text>
</comment>
<dbReference type="EMBL" id="UGAW01000001">
    <property type="protein sequence ID" value="STG50629.1"/>
    <property type="molecule type" value="Genomic_DNA"/>
</dbReference>
<dbReference type="InterPro" id="IPR002136">
    <property type="entry name" value="Ribosomal_uL4"/>
</dbReference>
<evidence type="ECO:0000313" key="9">
    <source>
        <dbReference type="EMBL" id="STG50629.1"/>
    </source>
</evidence>
<dbReference type="Proteomes" id="UP000254817">
    <property type="component" value="Unassembled WGS sequence"/>
</dbReference>
<dbReference type="GO" id="GO:0003735">
    <property type="term" value="F:structural constituent of ribosome"/>
    <property type="evidence" value="ECO:0007669"/>
    <property type="project" value="InterPro"/>
</dbReference>
<gene>
    <name evidence="7 9" type="primary">rplD</name>
    <name evidence="9" type="ORF">NCTC11112_01053</name>
</gene>
<dbReference type="Gene3D" id="3.40.1370.10">
    <property type="match status" value="1"/>
</dbReference>
<evidence type="ECO:0000256" key="2">
    <source>
        <dbReference type="ARBA" id="ARBA00022730"/>
    </source>
</evidence>
<dbReference type="SUPFAM" id="SSF52166">
    <property type="entry name" value="Ribosomal protein L4"/>
    <property type="match status" value="1"/>
</dbReference>
<organism evidence="9 10">
    <name type="scientific">Escherichia coli</name>
    <dbReference type="NCBI Taxonomy" id="562"/>
    <lineage>
        <taxon>Bacteria</taxon>
        <taxon>Pseudomonadati</taxon>
        <taxon>Pseudomonadota</taxon>
        <taxon>Gammaproteobacteria</taxon>
        <taxon>Enterobacterales</taxon>
        <taxon>Enterobacteriaceae</taxon>
        <taxon>Escherichia</taxon>
    </lineage>
</organism>
<keyword evidence="5 7" id="KW-0687">Ribonucleoprotein</keyword>
<reference evidence="9 10" key="1">
    <citation type="submission" date="2018-06" db="EMBL/GenBank/DDBJ databases">
        <authorList>
            <consortium name="Pathogen Informatics"/>
            <person name="Doyle S."/>
        </authorList>
    </citation>
    <scope>NUCLEOTIDE SEQUENCE [LARGE SCALE GENOMIC DNA]</scope>
    <source>
        <strain evidence="9 10">NCTC11112</strain>
    </source>
</reference>
<dbReference type="GO" id="GO:0019843">
    <property type="term" value="F:rRNA binding"/>
    <property type="evidence" value="ECO:0007669"/>
    <property type="project" value="UniProtKB-UniRule"/>
</dbReference>
<comment type="subunit">
    <text evidence="7">Part of the 50S ribosomal subunit.</text>
</comment>
<accession>A0A376MJH6</accession>
<evidence type="ECO:0000256" key="6">
    <source>
        <dbReference type="ARBA" id="ARBA00035244"/>
    </source>
</evidence>
<dbReference type="GO" id="GO:0005840">
    <property type="term" value="C:ribosome"/>
    <property type="evidence" value="ECO:0007669"/>
    <property type="project" value="UniProtKB-KW"/>
</dbReference>
<evidence type="ECO:0000256" key="5">
    <source>
        <dbReference type="ARBA" id="ARBA00023274"/>
    </source>
</evidence>
<sequence length="203" mass="22454">MELVLKDAQSALTVSETTFGRDFNEALVHQVVVAYAAGARQGTRAQKTRAEVTGSGKKPWRQKGTGRARSGSIKSPIWRSGGVTFAARPQDHSQKVNKKMYRGALKSILSELVRQDRLIVVEKFSVEAPKTKLLAQKLKDMALEDVLIITGELDENLFLAARNLHKVDVRDATGIDPVSLIAFDKVVMTADAVKQVRRCWHDS</sequence>
<evidence type="ECO:0000256" key="1">
    <source>
        <dbReference type="ARBA" id="ARBA00010528"/>
    </source>
</evidence>
<evidence type="ECO:0000256" key="8">
    <source>
        <dbReference type="SAM" id="MobiDB-lite"/>
    </source>
</evidence>
<comment type="function">
    <text evidence="7">Forms part of the polypeptide exit tunnel.</text>
</comment>
<evidence type="ECO:0000256" key="7">
    <source>
        <dbReference type="HAMAP-Rule" id="MF_01328"/>
    </source>
</evidence>
<dbReference type="InterPro" id="IPR023574">
    <property type="entry name" value="Ribosomal_uL4_dom_sf"/>
</dbReference>
<comment type="function">
    <text evidence="7">One of the primary rRNA binding proteins, this protein initially binds near the 5'-end of the 23S rRNA. It is important during the early stages of 50S assembly. It makes multiple contacts with different domains of the 23S rRNA in the assembled 50S subunit and ribosome.</text>
</comment>
<name>A0A376MJH6_ECOLX</name>
<dbReference type="HAMAP" id="MF_01328_B">
    <property type="entry name" value="Ribosomal_uL4_B"/>
    <property type="match status" value="1"/>
</dbReference>
<keyword evidence="2 7" id="KW-0699">rRNA-binding</keyword>
<keyword evidence="3 7" id="KW-0694">RNA-binding</keyword>
<dbReference type="FunFam" id="3.40.1370.10:FF:000001">
    <property type="entry name" value="50S ribosomal protein L4"/>
    <property type="match status" value="1"/>
</dbReference>
<evidence type="ECO:0000313" key="10">
    <source>
        <dbReference type="Proteomes" id="UP000254817"/>
    </source>
</evidence>
<keyword evidence="4 7" id="KW-0689">Ribosomal protein</keyword>
<dbReference type="InterPro" id="IPR013005">
    <property type="entry name" value="Ribosomal_uL4-like"/>
</dbReference>
<proteinExistence type="inferred from homology"/>
<dbReference type="GO" id="GO:1990904">
    <property type="term" value="C:ribonucleoprotein complex"/>
    <property type="evidence" value="ECO:0007669"/>
    <property type="project" value="UniProtKB-KW"/>
</dbReference>
<dbReference type="PANTHER" id="PTHR10746">
    <property type="entry name" value="50S RIBOSOMAL PROTEIN L4"/>
    <property type="match status" value="1"/>
</dbReference>
<dbReference type="NCBIfam" id="TIGR03953">
    <property type="entry name" value="rplD_bact"/>
    <property type="match status" value="1"/>
</dbReference>
<dbReference type="Pfam" id="PF00573">
    <property type="entry name" value="Ribosomal_L4"/>
    <property type="match status" value="1"/>
</dbReference>
<protein>
    <recommendedName>
        <fullName evidence="6 7">Large ribosomal subunit protein uL4</fullName>
    </recommendedName>
</protein>
<dbReference type="GO" id="GO:0006412">
    <property type="term" value="P:translation"/>
    <property type="evidence" value="ECO:0007669"/>
    <property type="project" value="UniProtKB-UniRule"/>
</dbReference>
<dbReference type="PANTHER" id="PTHR10746:SF6">
    <property type="entry name" value="LARGE RIBOSOMAL SUBUNIT PROTEIN UL4M"/>
    <property type="match status" value="1"/>
</dbReference>
<dbReference type="AlphaFoldDB" id="A0A376MJH6"/>
<feature type="region of interest" description="Disordered" evidence="8">
    <location>
        <begin position="44"/>
        <end position="71"/>
    </location>
</feature>
<evidence type="ECO:0000256" key="3">
    <source>
        <dbReference type="ARBA" id="ARBA00022884"/>
    </source>
</evidence>